<name>A0A2G5UKN7_9PELO</name>
<comment type="caution">
    <text evidence="2">The sequence shown here is derived from an EMBL/GenBank/DDBJ whole genome shotgun (WGS) entry which is preliminary data.</text>
</comment>
<dbReference type="EMBL" id="PDUG01000003">
    <property type="protein sequence ID" value="PIC40132.1"/>
    <property type="molecule type" value="Genomic_DNA"/>
</dbReference>
<accession>A0A2G5UKN7</accession>
<protein>
    <submittedName>
        <fullName evidence="2">Uncharacterized protein</fullName>
    </submittedName>
</protein>
<dbReference type="Proteomes" id="UP000230233">
    <property type="component" value="Chromosome III"/>
</dbReference>
<keyword evidence="3" id="KW-1185">Reference proteome</keyword>
<evidence type="ECO:0000256" key="1">
    <source>
        <dbReference type="SAM" id="MobiDB-lite"/>
    </source>
</evidence>
<feature type="compositionally biased region" description="Polar residues" evidence="1">
    <location>
        <begin position="41"/>
        <end position="60"/>
    </location>
</feature>
<evidence type="ECO:0000313" key="3">
    <source>
        <dbReference type="Proteomes" id="UP000230233"/>
    </source>
</evidence>
<sequence length="99" mass="11240">MTGEIIGSSTNPEDGAKHVNIAQWRAAPSRKSTDTDAMNGRSISSKATLQHGQQPDQLTKGTWKFRQRLKSRNTIDNLYAVMDEQPSHQRQQLDEEVYR</sequence>
<feature type="region of interest" description="Disordered" evidence="1">
    <location>
        <begin position="1"/>
        <end position="65"/>
    </location>
</feature>
<organism evidence="2 3">
    <name type="scientific">Caenorhabditis nigoni</name>
    <dbReference type="NCBI Taxonomy" id="1611254"/>
    <lineage>
        <taxon>Eukaryota</taxon>
        <taxon>Metazoa</taxon>
        <taxon>Ecdysozoa</taxon>
        <taxon>Nematoda</taxon>
        <taxon>Chromadorea</taxon>
        <taxon>Rhabditida</taxon>
        <taxon>Rhabditina</taxon>
        <taxon>Rhabditomorpha</taxon>
        <taxon>Rhabditoidea</taxon>
        <taxon>Rhabditidae</taxon>
        <taxon>Peloderinae</taxon>
        <taxon>Caenorhabditis</taxon>
    </lineage>
</organism>
<dbReference type="AlphaFoldDB" id="A0A2G5UKN7"/>
<evidence type="ECO:0000313" key="2">
    <source>
        <dbReference type="EMBL" id="PIC40132.1"/>
    </source>
</evidence>
<gene>
    <name evidence="2" type="primary">Cnig_chr_III.g11584</name>
    <name evidence="2" type="ORF">B9Z55_011584</name>
</gene>
<reference evidence="3" key="1">
    <citation type="submission" date="2017-10" db="EMBL/GenBank/DDBJ databases">
        <title>Rapid genome shrinkage in a self-fertile nematode reveals novel sperm competition proteins.</title>
        <authorList>
            <person name="Yin D."/>
            <person name="Schwarz E.M."/>
            <person name="Thomas C.G."/>
            <person name="Felde R.L."/>
            <person name="Korf I.F."/>
            <person name="Cutter A.D."/>
            <person name="Schartner C.M."/>
            <person name="Ralston E.J."/>
            <person name="Meyer B.J."/>
            <person name="Haag E.S."/>
        </authorList>
    </citation>
    <scope>NUCLEOTIDE SEQUENCE [LARGE SCALE GENOMIC DNA]</scope>
    <source>
        <strain evidence="3">JU1422</strain>
    </source>
</reference>
<proteinExistence type="predicted"/>